<feature type="binding site" evidence="5">
    <location>
        <position position="326"/>
    </location>
    <ligand>
        <name>spermidine</name>
        <dbReference type="ChEBI" id="CHEBI:57834"/>
    </ligand>
</feature>
<dbReference type="GO" id="GO:0008295">
    <property type="term" value="P:spermidine biosynthetic process"/>
    <property type="evidence" value="ECO:0007669"/>
    <property type="project" value="UniProtKB-UniRule"/>
</dbReference>
<evidence type="ECO:0000256" key="5">
    <source>
        <dbReference type="HAMAP-Rule" id="MF_00198"/>
    </source>
</evidence>
<dbReference type="InterPro" id="IPR030374">
    <property type="entry name" value="PABS"/>
</dbReference>
<dbReference type="PANTHER" id="PTHR43317">
    <property type="entry name" value="THERMOSPERMINE SYNTHASE ACAULIS5"/>
    <property type="match status" value="1"/>
</dbReference>
<dbReference type="GO" id="GO:0004766">
    <property type="term" value="F:spermidine synthase activity"/>
    <property type="evidence" value="ECO:0007669"/>
    <property type="project" value="UniProtKB-UniRule"/>
</dbReference>
<evidence type="ECO:0000256" key="4">
    <source>
        <dbReference type="ARBA" id="ARBA00023115"/>
    </source>
</evidence>
<dbReference type="UniPathway" id="UPA00248">
    <property type="reaction ID" value="UER00314"/>
</dbReference>
<dbReference type="Proteomes" id="UP000075320">
    <property type="component" value="Unassembled WGS sequence"/>
</dbReference>
<dbReference type="Gene3D" id="3.40.50.150">
    <property type="entry name" value="Vaccinia Virus protein VP39"/>
    <property type="match status" value="1"/>
</dbReference>
<dbReference type="EC" id="2.5.1.16" evidence="5"/>
<evidence type="ECO:0000313" key="9">
    <source>
        <dbReference type="Proteomes" id="UP000075320"/>
    </source>
</evidence>
<keyword evidence="5" id="KW-1003">Cell membrane</keyword>
<feature type="transmembrane region" description="Helical" evidence="5">
    <location>
        <begin position="197"/>
        <end position="214"/>
    </location>
</feature>
<dbReference type="InterPro" id="IPR030373">
    <property type="entry name" value="PABS_CS"/>
</dbReference>
<dbReference type="EMBL" id="LUKE01000001">
    <property type="protein sequence ID" value="KYG66355.1"/>
    <property type="molecule type" value="Genomic_DNA"/>
</dbReference>
<feature type="binding site" evidence="5">
    <location>
        <position position="261"/>
    </location>
    <ligand>
        <name>S-methyl-5'-thioadenosine</name>
        <dbReference type="ChEBI" id="CHEBI:17509"/>
    </ligand>
</feature>
<feature type="transmembrane region" description="Helical" evidence="5">
    <location>
        <begin position="139"/>
        <end position="159"/>
    </location>
</feature>
<evidence type="ECO:0000313" key="8">
    <source>
        <dbReference type="EMBL" id="KYG66355.1"/>
    </source>
</evidence>
<comment type="caution">
    <text evidence="8">The sequence shown here is derived from an EMBL/GenBank/DDBJ whole genome shotgun (WGS) entry which is preliminary data.</text>
</comment>
<feature type="active site" description="Proton acceptor" evidence="5 6">
    <location>
        <position position="399"/>
    </location>
</feature>
<comment type="catalytic activity">
    <reaction evidence="5">
        <text>S-adenosyl 3-(methylsulfanyl)propylamine + putrescine = S-methyl-5'-thioadenosine + spermidine + H(+)</text>
        <dbReference type="Rhea" id="RHEA:12721"/>
        <dbReference type="ChEBI" id="CHEBI:15378"/>
        <dbReference type="ChEBI" id="CHEBI:17509"/>
        <dbReference type="ChEBI" id="CHEBI:57443"/>
        <dbReference type="ChEBI" id="CHEBI:57834"/>
        <dbReference type="ChEBI" id="CHEBI:326268"/>
        <dbReference type="EC" id="2.5.1.16"/>
    </reaction>
</comment>
<feature type="binding site" evidence="5">
    <location>
        <position position="346"/>
    </location>
    <ligand>
        <name>S-methyl-5'-thioadenosine</name>
        <dbReference type="ChEBI" id="CHEBI:17509"/>
    </ligand>
</feature>
<keyword evidence="5" id="KW-0812">Transmembrane</keyword>
<reference evidence="8 9" key="1">
    <citation type="submission" date="2016-03" db="EMBL/GenBank/DDBJ databases">
        <authorList>
            <person name="Ploux O."/>
        </authorList>
    </citation>
    <scope>NUCLEOTIDE SEQUENCE [LARGE SCALE GENOMIC DNA]</scope>
    <source>
        <strain evidence="8 9">R0</strain>
    </source>
</reference>
<keyword evidence="3 5" id="KW-0745">Spermidine biosynthesis</keyword>
<evidence type="ECO:0000256" key="1">
    <source>
        <dbReference type="ARBA" id="ARBA00007867"/>
    </source>
</evidence>
<feature type="transmembrane region" description="Helical" evidence="5">
    <location>
        <begin position="43"/>
        <end position="60"/>
    </location>
</feature>
<feature type="transmembrane region" description="Helical" evidence="5">
    <location>
        <begin position="104"/>
        <end position="127"/>
    </location>
</feature>
<keyword evidence="2 5" id="KW-0808">Transferase</keyword>
<comment type="function">
    <text evidence="5">Catalyzes the irreversible transfer of a propylamine group from the amino donor S-adenosylmethioninamine (decarboxy-AdoMet) to putrescine (1,4-diaminobutane) to yield spermidine.</text>
</comment>
<dbReference type="HAMAP" id="MF_00198">
    <property type="entry name" value="Spermidine_synth"/>
    <property type="match status" value="1"/>
</dbReference>
<evidence type="ECO:0000256" key="2">
    <source>
        <dbReference type="ARBA" id="ARBA00022679"/>
    </source>
</evidence>
<feature type="binding site" evidence="5">
    <location>
        <position position="301"/>
    </location>
    <ligand>
        <name>spermidine</name>
        <dbReference type="ChEBI" id="CHEBI:57834"/>
    </ligand>
</feature>
<keyword evidence="9" id="KW-1185">Reference proteome</keyword>
<dbReference type="PANTHER" id="PTHR43317:SF1">
    <property type="entry name" value="THERMOSPERMINE SYNTHASE ACAULIS5"/>
    <property type="match status" value="1"/>
</dbReference>
<keyword evidence="5" id="KW-0472">Membrane</keyword>
<comment type="subcellular location">
    <subcellularLocation>
        <location evidence="5">Cell membrane</location>
        <topology evidence="5">Multi-pass membrane protein</topology>
    </subcellularLocation>
</comment>
<feature type="transmembrane region" description="Helical" evidence="5">
    <location>
        <begin position="165"/>
        <end position="185"/>
    </location>
</feature>
<evidence type="ECO:0000256" key="6">
    <source>
        <dbReference type="PROSITE-ProRule" id="PRU00354"/>
    </source>
</evidence>
<keyword evidence="5" id="KW-1133">Transmembrane helix</keyword>
<dbReference type="CDD" id="cd02440">
    <property type="entry name" value="AdoMet_MTases"/>
    <property type="match status" value="1"/>
</dbReference>
<feature type="transmembrane region" description="Helical" evidence="5">
    <location>
        <begin position="69"/>
        <end position="92"/>
    </location>
</feature>
<dbReference type="SUPFAM" id="SSF53335">
    <property type="entry name" value="S-adenosyl-L-methionine-dependent methyltransferases"/>
    <property type="match status" value="1"/>
</dbReference>
<dbReference type="AlphaFoldDB" id="A0A150WQ78"/>
<dbReference type="PROSITE" id="PS51006">
    <property type="entry name" value="PABS_2"/>
    <property type="match status" value="1"/>
</dbReference>
<dbReference type="PROSITE" id="PS01330">
    <property type="entry name" value="PABS_1"/>
    <property type="match status" value="1"/>
</dbReference>
<comment type="subunit">
    <text evidence="5">Homodimer or homotetramer.</text>
</comment>
<keyword evidence="4 5" id="KW-0620">Polyamine biosynthesis</keyword>
<sequence length="534" mass="60260">MNVWLSCTLIFALSFCSLAYELFLAKILTDLSQNEILSQSLGIGLFLLGLGAGAALSSVWKTDQPVKRLFYVECLLVSLAFLVIPSSYGIAFLHHLSPFGPAGFIYYFVGLLIFAVGLLSGFEFPLLWQEQGEKMRASIPLAMSYLGGLFAGFAVPLILNPGWGPFKAIIFLGLINAVIAFSLLPFVEKNAWLKPRYLSWLLLPTAALYMSSLYSPQLEQAYLKASYFKVQIPDLNVAAIKNIWNGLKLIPTVQRWYSPYQKIDLVQSSAASSWAMDPLEGVTLYLDRRLQFNESSYQIYHESMVYGAFNLRKKVPENILILGGGDGLLATELLKHPEIKRIDLVEIDPKMIELGKENFHFTRLNQGSLENPRVNVHIEDGFAFMKHQAPEQFDAVFIDFPYPHSPDLLRLYSVEFYKIVRRTLTPKGFVIMDGPLYSPDEMQAANTKTPPQWVLRDTIKSAGFKNIFAFGNFEGFYFFTKDEFKAQFDYGRIPQAISNPALVNLQNLNGYLEGGEDTSRVNSLFRPYPIMPGR</sequence>
<feature type="binding site" evidence="5">
    <location>
        <position position="406"/>
    </location>
    <ligand>
        <name>S-methyl-5'-thioadenosine</name>
        <dbReference type="ChEBI" id="CHEBI:17509"/>
    </ligand>
</feature>
<evidence type="ECO:0000256" key="3">
    <source>
        <dbReference type="ARBA" id="ARBA00023066"/>
    </source>
</evidence>
<organism evidence="8 9">
    <name type="scientific">Bdellovibrio bacteriovorus</name>
    <dbReference type="NCBI Taxonomy" id="959"/>
    <lineage>
        <taxon>Bacteria</taxon>
        <taxon>Pseudomonadati</taxon>
        <taxon>Bdellovibrionota</taxon>
        <taxon>Bdellovibrionia</taxon>
        <taxon>Bdellovibrionales</taxon>
        <taxon>Pseudobdellovibrionaceae</taxon>
        <taxon>Bdellovibrio</taxon>
    </lineage>
</organism>
<comment type="caution">
    <text evidence="5">Lacks conserved residue(s) required for the propagation of feature annotation.</text>
</comment>
<name>A0A150WQ78_BDEBC</name>
<dbReference type="InterPro" id="IPR029063">
    <property type="entry name" value="SAM-dependent_MTases_sf"/>
</dbReference>
<evidence type="ECO:0000259" key="7">
    <source>
        <dbReference type="PROSITE" id="PS51006"/>
    </source>
</evidence>
<dbReference type="InterPro" id="IPR001045">
    <property type="entry name" value="Spermi_synthase"/>
</dbReference>
<comment type="similarity">
    <text evidence="1 5">Belongs to the spermidine/spermine synthase family.</text>
</comment>
<feature type="binding site" evidence="5">
    <location>
        <begin position="380"/>
        <end position="381"/>
    </location>
    <ligand>
        <name>S-methyl-5'-thioadenosine</name>
        <dbReference type="ChEBI" id="CHEBI:17509"/>
    </ligand>
</feature>
<dbReference type="GO" id="GO:0005886">
    <property type="term" value="C:plasma membrane"/>
    <property type="evidence" value="ECO:0007669"/>
    <property type="project" value="UniProtKB-SubCell"/>
</dbReference>
<feature type="domain" description="PABS" evidence="7">
    <location>
        <begin position="225"/>
        <end position="481"/>
    </location>
</feature>
<proteinExistence type="inferred from homology"/>
<comment type="pathway">
    <text evidence="5">Amine and polyamine biosynthesis; spermidine biosynthesis; spermidine from putrescine: step 1/1.</text>
</comment>
<accession>A0A150WQ78</accession>
<gene>
    <name evidence="5" type="primary">speE</name>
    <name evidence="8" type="ORF">AZI86_04685</name>
</gene>
<dbReference type="GO" id="GO:0010487">
    <property type="term" value="F:thermospermine synthase activity"/>
    <property type="evidence" value="ECO:0007669"/>
    <property type="project" value="UniProtKB-ARBA"/>
</dbReference>
<protein>
    <recommendedName>
        <fullName evidence="5">Polyamine aminopropyltransferase</fullName>
    </recommendedName>
    <alternativeName>
        <fullName evidence="5">Putrescine aminopropyltransferase</fullName>
        <shortName evidence="5">PAPT</shortName>
    </alternativeName>
    <alternativeName>
        <fullName evidence="5">Spermidine synthase</fullName>
        <shortName evidence="5">SPDS</shortName>
        <shortName evidence="5">SPDSY</shortName>
        <ecNumber evidence="5">2.5.1.16</ecNumber>
    </alternativeName>
</protein>
<dbReference type="Pfam" id="PF01564">
    <property type="entry name" value="Spermine_synth"/>
    <property type="match status" value="1"/>
</dbReference>